<protein>
    <recommendedName>
        <fullName evidence="4">Lipoprotein</fullName>
    </recommendedName>
</protein>
<organism evidence="2 3">
    <name type="scientific">Novosphingobium aquiterrae</name>
    <dbReference type="NCBI Taxonomy" id="624388"/>
    <lineage>
        <taxon>Bacteria</taxon>
        <taxon>Pseudomonadati</taxon>
        <taxon>Pseudomonadota</taxon>
        <taxon>Alphaproteobacteria</taxon>
        <taxon>Sphingomonadales</taxon>
        <taxon>Sphingomonadaceae</taxon>
        <taxon>Novosphingobium</taxon>
    </lineage>
</organism>
<feature type="signal peptide" evidence="1">
    <location>
        <begin position="1"/>
        <end position="16"/>
    </location>
</feature>
<feature type="chain" id="PRO_5045179784" description="Lipoprotein" evidence="1">
    <location>
        <begin position="17"/>
        <end position="151"/>
    </location>
</feature>
<dbReference type="Proteomes" id="UP001589943">
    <property type="component" value="Unassembled WGS sequence"/>
</dbReference>
<evidence type="ECO:0000313" key="2">
    <source>
        <dbReference type="EMBL" id="MFC0589865.1"/>
    </source>
</evidence>
<dbReference type="EMBL" id="JBHLTL010000006">
    <property type="protein sequence ID" value="MFC0589865.1"/>
    <property type="molecule type" value="Genomic_DNA"/>
</dbReference>
<dbReference type="RefSeq" id="WP_379481324.1">
    <property type="nucleotide sequence ID" value="NZ_JBHLTL010000006.1"/>
</dbReference>
<keyword evidence="1" id="KW-0732">Signal</keyword>
<name>A0ABV6PJ74_9SPHN</name>
<evidence type="ECO:0000313" key="3">
    <source>
        <dbReference type="Proteomes" id="UP001589943"/>
    </source>
</evidence>
<gene>
    <name evidence="2" type="ORF">ACFFF7_10605</name>
</gene>
<comment type="caution">
    <text evidence="2">The sequence shown here is derived from an EMBL/GenBank/DDBJ whole genome shotgun (WGS) entry which is preliminary data.</text>
</comment>
<sequence>MTYRSAIALMLIPCLAACGGGSGGGAVQTAATKPAPVKTAVRPPQHTLPAKPRIQTIPGLEGLIGATGADLARQLGQPRLDVIEGDARKLQFAGTACVLDVYLYPSAAGREPTATYVDARRASDGQDVDRAACVGALLRRPGAPAVPDKQG</sequence>
<proteinExistence type="predicted"/>
<keyword evidence="3" id="KW-1185">Reference proteome</keyword>
<accession>A0ABV6PJ74</accession>
<evidence type="ECO:0008006" key="4">
    <source>
        <dbReference type="Google" id="ProtNLM"/>
    </source>
</evidence>
<evidence type="ECO:0000256" key="1">
    <source>
        <dbReference type="SAM" id="SignalP"/>
    </source>
</evidence>
<reference evidence="2 3" key="1">
    <citation type="submission" date="2024-09" db="EMBL/GenBank/DDBJ databases">
        <authorList>
            <person name="Sun Q."/>
            <person name="Mori K."/>
        </authorList>
    </citation>
    <scope>NUCLEOTIDE SEQUENCE [LARGE SCALE GENOMIC DNA]</scope>
    <source>
        <strain evidence="2 3">NCAIM B.02537</strain>
    </source>
</reference>